<feature type="transmembrane region" description="Helical" evidence="2">
    <location>
        <begin position="6"/>
        <end position="25"/>
    </location>
</feature>
<feature type="compositionally biased region" description="Low complexity" evidence="1">
    <location>
        <begin position="162"/>
        <end position="177"/>
    </location>
</feature>
<dbReference type="GO" id="GO:0003713">
    <property type="term" value="F:transcription coactivator activity"/>
    <property type="evidence" value="ECO:0007669"/>
    <property type="project" value="TreeGrafter"/>
</dbReference>
<keyword evidence="2" id="KW-1133">Transmembrane helix</keyword>
<proteinExistence type="predicted"/>
<name>A0A1X0NPC3_9TRYP</name>
<dbReference type="VEuPathDB" id="TriTrypDB:TM35_000312150"/>
<dbReference type="Proteomes" id="UP000192257">
    <property type="component" value="Unassembled WGS sequence"/>
</dbReference>
<dbReference type="RefSeq" id="XP_028880095.1">
    <property type="nucleotide sequence ID" value="XM_029028696.1"/>
</dbReference>
<feature type="region of interest" description="Disordered" evidence="1">
    <location>
        <begin position="355"/>
        <end position="377"/>
    </location>
</feature>
<dbReference type="OrthoDB" id="273867at2759"/>
<keyword evidence="2" id="KW-0472">Membrane</keyword>
<evidence type="ECO:0000313" key="3">
    <source>
        <dbReference type="EMBL" id="ORC86029.1"/>
    </source>
</evidence>
<feature type="compositionally biased region" description="Low complexity" evidence="1">
    <location>
        <begin position="356"/>
        <end position="372"/>
    </location>
</feature>
<evidence type="ECO:0000256" key="2">
    <source>
        <dbReference type="SAM" id="Phobius"/>
    </source>
</evidence>
<feature type="region of interest" description="Disordered" evidence="1">
    <location>
        <begin position="35"/>
        <end position="56"/>
    </location>
</feature>
<dbReference type="GeneID" id="39988476"/>
<dbReference type="PANTHER" id="PTHR46007">
    <property type="entry name" value="MEDIATOR OF RNA POLYMERASE II TRANSCRIPTION SUBUNIT 12"/>
    <property type="match status" value="1"/>
</dbReference>
<feature type="region of interest" description="Disordered" evidence="1">
    <location>
        <begin position="156"/>
        <end position="198"/>
    </location>
</feature>
<comment type="caution">
    <text evidence="3">The sequence shown here is derived from an EMBL/GenBank/DDBJ whole genome shotgun (WGS) entry which is preliminary data.</text>
</comment>
<dbReference type="GO" id="GO:0045944">
    <property type="term" value="P:positive regulation of transcription by RNA polymerase II"/>
    <property type="evidence" value="ECO:0007669"/>
    <property type="project" value="TreeGrafter"/>
</dbReference>
<keyword evidence="4" id="KW-1185">Reference proteome</keyword>
<gene>
    <name evidence="3" type="ORF">TM35_000312150</name>
</gene>
<accession>A0A1X0NPC3</accession>
<dbReference type="EMBL" id="NBCO01000031">
    <property type="protein sequence ID" value="ORC86029.1"/>
    <property type="molecule type" value="Genomic_DNA"/>
</dbReference>
<dbReference type="GO" id="GO:0016592">
    <property type="term" value="C:mediator complex"/>
    <property type="evidence" value="ECO:0007669"/>
    <property type="project" value="TreeGrafter"/>
</dbReference>
<organism evidence="3 4">
    <name type="scientific">Trypanosoma theileri</name>
    <dbReference type="NCBI Taxonomy" id="67003"/>
    <lineage>
        <taxon>Eukaryota</taxon>
        <taxon>Discoba</taxon>
        <taxon>Euglenozoa</taxon>
        <taxon>Kinetoplastea</taxon>
        <taxon>Metakinetoplastina</taxon>
        <taxon>Trypanosomatida</taxon>
        <taxon>Trypanosomatidae</taxon>
        <taxon>Trypanosoma</taxon>
    </lineage>
</organism>
<dbReference type="AlphaFoldDB" id="A0A1X0NPC3"/>
<keyword evidence="2" id="KW-0812">Transmembrane</keyword>
<evidence type="ECO:0000256" key="1">
    <source>
        <dbReference type="SAM" id="MobiDB-lite"/>
    </source>
</evidence>
<dbReference type="InterPro" id="IPR051647">
    <property type="entry name" value="Mediator_comp_sub12"/>
</dbReference>
<evidence type="ECO:0000313" key="4">
    <source>
        <dbReference type="Proteomes" id="UP000192257"/>
    </source>
</evidence>
<dbReference type="PANTHER" id="PTHR46007:SF11">
    <property type="entry name" value="MEDIATOR OF RNA POLYMERASE II TRANSCRIPTION SUBUNIT 12"/>
    <property type="match status" value="1"/>
</dbReference>
<sequence length="463" mass="50510">MSMLEILIELVISISICGMAAYFFLSVPMEERSVGEGDGDMNNNGVGNGSGNNGGNYNQRSTLTLERSHKCEGAMWCNVLGRWVAFLLLGGGSIDKDVWTDRIAYFVDRAARQVAEVLRRKQEGNGKGREEVERTLRVRPEMIRLVRIELSGGGPLSTVMNQQQQQQQQQSHQQQQQTYGSAQQGGLVNGLHHTRTSSDSARVGGLFTEILEAGGVATSPLIGVVLPRIGPSGIISLEAPYNPANAHDNSLDSIPPVMPMNSNSLRCFAVPIIYEDHRFALQFACYFPLLFALPATLSIPSDVLTLHCALSVRRIVFHATLYAAFCGNKVELSFTSEPQFTALYDVAPVKRRQHHPAAAAASQQQQQQFQPSSGNSAQVNLPVDMNTTLPPLAPVVGSGAASVTQRSREKLREIVDLAVKRAVQSITYPCVLQGKMRSPGKEINNDNGIMTWTLEKASLPLHC</sequence>
<protein>
    <submittedName>
        <fullName evidence="3">Uncharacterized protein</fullName>
    </submittedName>
</protein>
<reference evidence="3 4" key="1">
    <citation type="submission" date="2017-03" db="EMBL/GenBank/DDBJ databases">
        <title>An alternative strategy for trypanosome survival in the mammalian bloodstream revealed through genome and transcriptome analysis of the ubiquitous bovine parasite Trypanosoma (Megatrypanum) theileri.</title>
        <authorList>
            <person name="Kelly S."/>
            <person name="Ivens A."/>
            <person name="Mott A."/>
            <person name="O'Neill E."/>
            <person name="Emms D."/>
            <person name="Macleod O."/>
            <person name="Voorheis P."/>
            <person name="Matthews J."/>
            <person name="Matthews K."/>
            <person name="Carrington M."/>
        </authorList>
    </citation>
    <scope>NUCLEOTIDE SEQUENCE [LARGE SCALE GENOMIC DNA]</scope>
    <source>
        <strain evidence="3">Edinburgh</strain>
    </source>
</reference>